<evidence type="ECO:0000256" key="5">
    <source>
        <dbReference type="ARBA" id="ARBA00022516"/>
    </source>
</evidence>
<name>A0A1I2E1T2_9ACTN</name>
<evidence type="ECO:0000256" key="10">
    <source>
        <dbReference type="ARBA" id="ARBA00048109"/>
    </source>
</evidence>
<evidence type="ECO:0000259" key="13">
    <source>
        <dbReference type="Pfam" id="PF03007"/>
    </source>
</evidence>
<dbReference type="EMBL" id="FOND01000006">
    <property type="protein sequence ID" value="SFE86882.1"/>
    <property type="molecule type" value="Genomic_DNA"/>
</dbReference>
<feature type="region of interest" description="Disordered" evidence="12">
    <location>
        <begin position="462"/>
        <end position="494"/>
    </location>
</feature>
<dbReference type="InterPro" id="IPR004255">
    <property type="entry name" value="O-acyltransferase_WSD1_N"/>
</dbReference>
<keyword evidence="7 11" id="KW-0319">Glycerol metabolism</keyword>
<dbReference type="GO" id="GO:0071731">
    <property type="term" value="P:response to nitric oxide"/>
    <property type="evidence" value="ECO:0007669"/>
    <property type="project" value="TreeGrafter"/>
</dbReference>
<proteinExistence type="inferred from homology"/>
<keyword evidence="8 11" id="KW-0443">Lipid metabolism</keyword>
<evidence type="ECO:0000256" key="12">
    <source>
        <dbReference type="SAM" id="MobiDB-lite"/>
    </source>
</evidence>
<evidence type="ECO:0000256" key="11">
    <source>
        <dbReference type="RuleBase" id="RU361241"/>
    </source>
</evidence>
<dbReference type="STRING" id="1798228.SAMN05216574_106213"/>
<evidence type="ECO:0000256" key="4">
    <source>
        <dbReference type="ARBA" id="ARBA00013244"/>
    </source>
</evidence>
<dbReference type="GO" id="GO:0006071">
    <property type="term" value="P:glycerol metabolic process"/>
    <property type="evidence" value="ECO:0007669"/>
    <property type="project" value="UniProtKB-KW"/>
</dbReference>
<evidence type="ECO:0000256" key="2">
    <source>
        <dbReference type="ARBA" id="ARBA00005189"/>
    </source>
</evidence>
<dbReference type="InterPro" id="IPR014292">
    <property type="entry name" value="Acyl_transf_WS/DGAT"/>
</dbReference>
<dbReference type="EC" id="2.3.1.20" evidence="4 11"/>
<dbReference type="Pfam" id="PF03007">
    <property type="entry name" value="WS_DGAT_cat"/>
    <property type="match status" value="1"/>
</dbReference>
<keyword evidence="5 11" id="KW-0444">Lipid biosynthesis</keyword>
<evidence type="ECO:0000313" key="16">
    <source>
        <dbReference type="Proteomes" id="UP000198589"/>
    </source>
</evidence>
<protein>
    <recommendedName>
        <fullName evidence="4 11">Diacylglycerol O-acyltransferase</fullName>
        <ecNumber evidence="4 11">2.3.1.20</ecNumber>
    </recommendedName>
</protein>
<evidence type="ECO:0000256" key="6">
    <source>
        <dbReference type="ARBA" id="ARBA00022679"/>
    </source>
</evidence>
<dbReference type="AlphaFoldDB" id="A0A1I2E1T2"/>
<reference evidence="16" key="1">
    <citation type="submission" date="2016-10" db="EMBL/GenBank/DDBJ databases">
        <authorList>
            <person name="Varghese N."/>
            <person name="Submissions S."/>
        </authorList>
    </citation>
    <scope>NUCLEOTIDE SEQUENCE [LARGE SCALE GENOMIC DNA]</scope>
    <source>
        <strain evidence="16">DSM 46838</strain>
    </source>
</reference>
<dbReference type="GO" id="GO:0005886">
    <property type="term" value="C:plasma membrane"/>
    <property type="evidence" value="ECO:0007669"/>
    <property type="project" value="TreeGrafter"/>
</dbReference>
<evidence type="ECO:0000256" key="7">
    <source>
        <dbReference type="ARBA" id="ARBA00022798"/>
    </source>
</evidence>
<comment type="similarity">
    <text evidence="3 11">Belongs to the long-chain O-acyltransferase family.</text>
</comment>
<dbReference type="InterPro" id="IPR045034">
    <property type="entry name" value="O-acyltransferase_WSD1-like"/>
</dbReference>
<evidence type="ECO:0000256" key="3">
    <source>
        <dbReference type="ARBA" id="ARBA00009587"/>
    </source>
</evidence>
<keyword evidence="16" id="KW-1185">Reference proteome</keyword>
<comment type="catalytic activity">
    <reaction evidence="10 11">
        <text>an acyl-CoA + a 1,2-diacyl-sn-glycerol = a triacyl-sn-glycerol + CoA</text>
        <dbReference type="Rhea" id="RHEA:10868"/>
        <dbReference type="ChEBI" id="CHEBI:17815"/>
        <dbReference type="ChEBI" id="CHEBI:57287"/>
        <dbReference type="ChEBI" id="CHEBI:58342"/>
        <dbReference type="ChEBI" id="CHEBI:64615"/>
        <dbReference type="EC" id="2.3.1.20"/>
    </reaction>
</comment>
<dbReference type="GO" id="GO:0004144">
    <property type="term" value="F:diacylglycerol O-acyltransferase activity"/>
    <property type="evidence" value="ECO:0007669"/>
    <property type="project" value="UniProtKB-EC"/>
</dbReference>
<evidence type="ECO:0000259" key="14">
    <source>
        <dbReference type="Pfam" id="PF06974"/>
    </source>
</evidence>
<dbReference type="NCBIfam" id="TIGR02946">
    <property type="entry name" value="acyl_WS_DGAT"/>
    <property type="match status" value="1"/>
</dbReference>
<evidence type="ECO:0000313" key="15">
    <source>
        <dbReference type="EMBL" id="SFE86882.1"/>
    </source>
</evidence>
<organism evidence="15 16">
    <name type="scientific">Blastococcus tunisiensis</name>
    <dbReference type="NCBI Taxonomy" id="1798228"/>
    <lineage>
        <taxon>Bacteria</taxon>
        <taxon>Bacillati</taxon>
        <taxon>Actinomycetota</taxon>
        <taxon>Actinomycetes</taxon>
        <taxon>Geodermatophilales</taxon>
        <taxon>Geodermatophilaceae</taxon>
        <taxon>Blastococcus</taxon>
    </lineage>
</organism>
<comment type="pathway">
    <text evidence="2">Lipid metabolism.</text>
</comment>
<accession>A0A1I2E1T2</accession>
<dbReference type="GO" id="GO:0019432">
    <property type="term" value="P:triglyceride biosynthetic process"/>
    <property type="evidence" value="ECO:0007669"/>
    <property type="project" value="UniProtKB-UniPathway"/>
</dbReference>
<evidence type="ECO:0000256" key="8">
    <source>
        <dbReference type="ARBA" id="ARBA00023098"/>
    </source>
</evidence>
<evidence type="ECO:0000256" key="1">
    <source>
        <dbReference type="ARBA" id="ARBA00004771"/>
    </source>
</evidence>
<dbReference type="PANTHER" id="PTHR31650">
    <property type="entry name" value="O-ACYLTRANSFERASE (WSD1-LIKE) FAMILY PROTEIN"/>
    <property type="match status" value="1"/>
</dbReference>
<dbReference type="Pfam" id="PF06974">
    <property type="entry name" value="WS_DGAT_C"/>
    <property type="match status" value="1"/>
</dbReference>
<dbReference type="SUPFAM" id="SSF52777">
    <property type="entry name" value="CoA-dependent acyltransferases"/>
    <property type="match status" value="1"/>
</dbReference>
<feature type="domain" description="O-acyltransferase WSD1 C-terminal" evidence="14">
    <location>
        <begin position="314"/>
        <end position="458"/>
    </location>
</feature>
<feature type="domain" description="O-acyltransferase WSD1-like N-terminal" evidence="13">
    <location>
        <begin position="7"/>
        <end position="271"/>
    </location>
</feature>
<dbReference type="UniPathway" id="UPA00282"/>
<dbReference type="GO" id="GO:0051701">
    <property type="term" value="P:biological process involved in interaction with host"/>
    <property type="evidence" value="ECO:0007669"/>
    <property type="project" value="TreeGrafter"/>
</dbReference>
<keyword evidence="6 11" id="KW-0808">Transferase</keyword>
<comment type="pathway">
    <text evidence="1 11">Glycerolipid metabolism; triacylglycerol biosynthesis.</text>
</comment>
<dbReference type="PANTHER" id="PTHR31650:SF1">
    <property type="entry name" value="WAX ESTER SYNTHASE_DIACYLGLYCEROL ACYLTRANSFERASE 4-RELATED"/>
    <property type="match status" value="1"/>
</dbReference>
<gene>
    <name evidence="15" type="ORF">SAMN05216574_106213</name>
</gene>
<evidence type="ECO:0000256" key="9">
    <source>
        <dbReference type="ARBA" id="ARBA00023315"/>
    </source>
</evidence>
<dbReference type="InterPro" id="IPR009721">
    <property type="entry name" value="O-acyltransferase_WSD1_C"/>
</dbReference>
<dbReference type="Proteomes" id="UP000198589">
    <property type="component" value="Unassembled WGS sequence"/>
</dbReference>
<dbReference type="GO" id="GO:0001666">
    <property type="term" value="P:response to hypoxia"/>
    <property type="evidence" value="ECO:0007669"/>
    <property type="project" value="TreeGrafter"/>
</dbReference>
<keyword evidence="9 11" id="KW-0012">Acyltransferase</keyword>
<sequence length="494" mass="52693">MTGVDRMSPLDAAFLQAEDEEPGASLAIASIAVFEGPAPTTAEFRAVLTGRLPLIPRYRQKAREVPFDLGPPVWVDGGAFDLDYHLRRTALPAPGGDRELALLMGRLMSARLDRNRPLWEYWLVEGLSDDRWALVSKVHHCMVDGVSGTDLYRVVLDATPEPRPPVTDEWRPAPEPSDLRLTAAAALDAARLPVTALRALAGAARSPAALGRQAWHTVSGLGALATALVPATRSTLSGPPSAERRFAFARASVADVGTVRSVLGGTFNDVALAAVTAGLRRLLLERGELPTAHAVRTLIPVSVRAPGTEDVRDNQVSLLLAELPVHLADPEERLAAVRQEVARLKAEHEAEAGAAVVELARYGPFAAVAASVRLAAHLPQRSIVTVTTNVPGPREPLYALGRRLVEIIPYVPIASRLRLGVAIFSYCGSLTVGITGDYDGAADVEVLAQGIEDGMAELVTLAGARTRTRAPQDSRRTRRTAPRTGSGDAPRPRG</sequence>